<dbReference type="InterPro" id="IPR009057">
    <property type="entry name" value="Homeodomain-like_sf"/>
</dbReference>
<dbReference type="InterPro" id="IPR003313">
    <property type="entry name" value="AraC-bd"/>
</dbReference>
<keyword evidence="3" id="KW-0804">Transcription</keyword>
<feature type="domain" description="HTH araC/xylS-type" evidence="4">
    <location>
        <begin position="194"/>
        <end position="292"/>
    </location>
</feature>
<evidence type="ECO:0000313" key="6">
    <source>
        <dbReference type="Proteomes" id="UP001260980"/>
    </source>
</evidence>
<dbReference type="SUPFAM" id="SSF51215">
    <property type="entry name" value="Regulatory protein AraC"/>
    <property type="match status" value="1"/>
</dbReference>
<dbReference type="RefSeq" id="WP_315956151.1">
    <property type="nucleotide sequence ID" value="NZ_JAWCUD010000024.1"/>
</dbReference>
<dbReference type="SMART" id="SM00342">
    <property type="entry name" value="HTH_ARAC"/>
    <property type="match status" value="1"/>
</dbReference>
<organism evidence="5 6">
    <name type="scientific">Paenibacillus violae</name>
    <dbReference type="NCBI Taxonomy" id="3077234"/>
    <lineage>
        <taxon>Bacteria</taxon>
        <taxon>Bacillati</taxon>
        <taxon>Bacillota</taxon>
        <taxon>Bacilli</taxon>
        <taxon>Bacillales</taxon>
        <taxon>Paenibacillaceae</taxon>
        <taxon>Paenibacillus</taxon>
    </lineage>
</organism>
<accession>A0ABU3RQA4</accession>
<dbReference type="Pfam" id="PF02311">
    <property type="entry name" value="AraC_binding"/>
    <property type="match status" value="1"/>
</dbReference>
<keyword evidence="6" id="KW-1185">Reference proteome</keyword>
<dbReference type="InterPro" id="IPR018060">
    <property type="entry name" value="HTH_AraC"/>
</dbReference>
<reference evidence="5 6" key="1">
    <citation type="submission" date="2023-10" db="EMBL/GenBank/DDBJ databases">
        <title>Paenibacillus strain PFR10 Genome sequencing and assembly.</title>
        <authorList>
            <person name="Kim I."/>
        </authorList>
    </citation>
    <scope>NUCLEOTIDE SEQUENCE [LARGE SCALE GENOMIC DNA]</scope>
    <source>
        <strain evidence="5 6">PFR10</strain>
    </source>
</reference>
<evidence type="ECO:0000313" key="5">
    <source>
        <dbReference type="EMBL" id="MDU0206354.1"/>
    </source>
</evidence>
<comment type="caution">
    <text evidence="5">The sequence shown here is derived from an EMBL/GenBank/DDBJ whole genome shotgun (WGS) entry which is preliminary data.</text>
</comment>
<proteinExistence type="predicted"/>
<name>A0ABU3RQA4_9BACL</name>
<dbReference type="SUPFAM" id="SSF46689">
    <property type="entry name" value="Homeodomain-like"/>
    <property type="match status" value="1"/>
</dbReference>
<dbReference type="PANTHER" id="PTHR43280">
    <property type="entry name" value="ARAC-FAMILY TRANSCRIPTIONAL REGULATOR"/>
    <property type="match status" value="1"/>
</dbReference>
<dbReference type="InterPro" id="IPR014710">
    <property type="entry name" value="RmlC-like_jellyroll"/>
</dbReference>
<gene>
    <name evidence="5" type="ORF">RQP52_35380</name>
</gene>
<dbReference type="PANTHER" id="PTHR43280:SF2">
    <property type="entry name" value="HTH-TYPE TRANSCRIPTIONAL REGULATOR EXSA"/>
    <property type="match status" value="1"/>
</dbReference>
<dbReference type="Proteomes" id="UP001260980">
    <property type="component" value="Unassembled WGS sequence"/>
</dbReference>
<dbReference type="Gene3D" id="2.60.120.10">
    <property type="entry name" value="Jelly Rolls"/>
    <property type="match status" value="1"/>
</dbReference>
<dbReference type="Gene3D" id="1.10.10.60">
    <property type="entry name" value="Homeodomain-like"/>
    <property type="match status" value="2"/>
</dbReference>
<sequence>MIRIEQYREKGVFILIHHITYDDCELPVNIFKWVPQTVLEIQHHHHSFEIGLCLSGRGVFHFGNRTYPIAQGHTFIVNVLEIHIAQADEDDPCEFVFINFDPELLEKEEPELMVPFRYYPFHFSNLLKGDMESMARLRLIIQHMWEEKERMAPGFRTAIKSLLLSLCVELLRLSKQEISSSKWNDGLRNYEHIRPVLSYISEHYQKDLDLLQLGQLFHLSQSHLSRLILEATGRKFKNHLLTLRIQHAKRLLAGSEQSVTDICYDCGFQSMATFYRNFKQYVLQSPEEYRRSCTF</sequence>
<evidence type="ECO:0000256" key="1">
    <source>
        <dbReference type="ARBA" id="ARBA00023015"/>
    </source>
</evidence>
<evidence type="ECO:0000256" key="3">
    <source>
        <dbReference type="ARBA" id="ARBA00023163"/>
    </source>
</evidence>
<dbReference type="Pfam" id="PF12833">
    <property type="entry name" value="HTH_18"/>
    <property type="match status" value="1"/>
</dbReference>
<keyword evidence="1" id="KW-0805">Transcription regulation</keyword>
<dbReference type="InterPro" id="IPR037923">
    <property type="entry name" value="HTH-like"/>
</dbReference>
<evidence type="ECO:0000256" key="2">
    <source>
        <dbReference type="ARBA" id="ARBA00023125"/>
    </source>
</evidence>
<dbReference type="PROSITE" id="PS01124">
    <property type="entry name" value="HTH_ARAC_FAMILY_2"/>
    <property type="match status" value="1"/>
</dbReference>
<keyword evidence="2" id="KW-0238">DNA-binding</keyword>
<protein>
    <submittedName>
        <fullName evidence="5">AraC family transcriptional regulator</fullName>
    </submittedName>
</protein>
<dbReference type="EMBL" id="JAWCUD010000024">
    <property type="protein sequence ID" value="MDU0206354.1"/>
    <property type="molecule type" value="Genomic_DNA"/>
</dbReference>
<evidence type="ECO:0000259" key="4">
    <source>
        <dbReference type="PROSITE" id="PS01124"/>
    </source>
</evidence>